<keyword evidence="2" id="KW-1185">Reference proteome</keyword>
<comment type="caution">
    <text evidence="1">The sequence shown here is derived from an EMBL/GenBank/DDBJ whole genome shotgun (WGS) entry which is preliminary data.</text>
</comment>
<reference evidence="1" key="1">
    <citation type="submission" date="2019-11" db="EMBL/GenBank/DDBJ databases">
        <title>Nori genome reveals adaptations in red seaweeds to the harsh intertidal environment.</title>
        <authorList>
            <person name="Wang D."/>
            <person name="Mao Y."/>
        </authorList>
    </citation>
    <scope>NUCLEOTIDE SEQUENCE</scope>
    <source>
        <tissue evidence="1">Gametophyte</tissue>
    </source>
</reference>
<proteinExistence type="predicted"/>
<protein>
    <submittedName>
        <fullName evidence="1">Uncharacterized protein</fullName>
    </submittedName>
</protein>
<dbReference type="Proteomes" id="UP000798662">
    <property type="component" value="Chromosome 2"/>
</dbReference>
<evidence type="ECO:0000313" key="2">
    <source>
        <dbReference type="Proteomes" id="UP000798662"/>
    </source>
</evidence>
<evidence type="ECO:0000313" key="1">
    <source>
        <dbReference type="EMBL" id="KAK1866643.1"/>
    </source>
</evidence>
<organism evidence="1 2">
    <name type="scientific">Pyropia yezoensis</name>
    <name type="common">Susabi-nori</name>
    <name type="synonym">Porphyra yezoensis</name>
    <dbReference type="NCBI Taxonomy" id="2788"/>
    <lineage>
        <taxon>Eukaryota</taxon>
        <taxon>Rhodophyta</taxon>
        <taxon>Bangiophyceae</taxon>
        <taxon>Bangiales</taxon>
        <taxon>Bangiaceae</taxon>
        <taxon>Pyropia</taxon>
    </lineage>
</organism>
<accession>A0ACC3CA35</accession>
<name>A0ACC3CA35_PYRYE</name>
<dbReference type="EMBL" id="CM020619">
    <property type="protein sequence ID" value="KAK1866643.1"/>
    <property type="molecule type" value="Genomic_DNA"/>
</dbReference>
<sequence>MPPRKRHATAPHPANGDPGQGATIARPAMGGGGGTTKSQEQTRREQNEDRAKSNAITVSLRAHLNEIMASREMAMDPREKTLDRLLGENDRLHEQATTAAQSLLASRAFAELTSCARRQATKLQTGLKNYDTASFVNKIKARMSGDARAEEGDVTAPLDFASLGGSLWRYYHRAPAVDFMYGLTDIQPRAPVVRKAPTGPRAGSARGGVAARPENVVDKDKLDKTETDLQIEVMQGELLRRGGSGAPFYAFLVDPDSFSRSVENIFHSSFLIKDGRARLVIDAQGEDDAPMENDQTILRFDYDKWEEVKATYSIDAVVFPSNG</sequence>
<gene>
    <name evidence="1" type="ORF">I4F81_009160</name>
</gene>